<feature type="transmembrane region" description="Helical" evidence="8">
    <location>
        <begin position="304"/>
        <end position="322"/>
    </location>
</feature>
<feature type="transmembrane region" description="Helical" evidence="8">
    <location>
        <begin position="75"/>
        <end position="93"/>
    </location>
</feature>
<evidence type="ECO:0000256" key="1">
    <source>
        <dbReference type="ARBA" id="ARBA00004651"/>
    </source>
</evidence>
<evidence type="ECO:0000256" key="6">
    <source>
        <dbReference type="ARBA" id="ARBA00022989"/>
    </source>
</evidence>
<evidence type="ECO:0000256" key="5">
    <source>
        <dbReference type="ARBA" id="ARBA00022692"/>
    </source>
</evidence>
<dbReference type="NCBIfam" id="TIGR00710">
    <property type="entry name" value="efflux_Bcr_CflA"/>
    <property type="match status" value="1"/>
</dbReference>
<feature type="transmembrane region" description="Helical" evidence="8">
    <location>
        <begin position="44"/>
        <end position="63"/>
    </location>
</feature>
<comment type="subcellular location">
    <subcellularLocation>
        <location evidence="8">Cell inner membrane</location>
        <topology evidence="8">Multi-pass membrane protein</topology>
    </subcellularLocation>
    <subcellularLocation>
        <location evidence="1">Cell membrane</location>
        <topology evidence="1">Multi-pass membrane protein</topology>
    </subcellularLocation>
</comment>
<evidence type="ECO:0000256" key="8">
    <source>
        <dbReference type="RuleBase" id="RU365088"/>
    </source>
</evidence>
<accession>A0ABS6WN07</accession>
<evidence type="ECO:0000313" key="10">
    <source>
        <dbReference type="EMBL" id="MBW3097331.1"/>
    </source>
</evidence>
<feature type="transmembrane region" description="Helical" evidence="8">
    <location>
        <begin position="369"/>
        <end position="390"/>
    </location>
</feature>
<evidence type="ECO:0000256" key="7">
    <source>
        <dbReference type="ARBA" id="ARBA00023136"/>
    </source>
</evidence>
<proteinExistence type="inferred from homology"/>
<dbReference type="InterPro" id="IPR011701">
    <property type="entry name" value="MFS"/>
</dbReference>
<feature type="domain" description="Major facilitator superfamily (MFS) profile" evidence="9">
    <location>
        <begin position="1"/>
        <end position="390"/>
    </location>
</feature>
<evidence type="ECO:0000256" key="2">
    <source>
        <dbReference type="ARBA" id="ARBA00006236"/>
    </source>
</evidence>
<comment type="caution">
    <text evidence="10">The sequence shown here is derived from an EMBL/GenBank/DDBJ whole genome shotgun (WGS) entry which is preliminary data.</text>
</comment>
<dbReference type="PANTHER" id="PTHR23502">
    <property type="entry name" value="MAJOR FACILITATOR SUPERFAMILY"/>
    <property type="match status" value="1"/>
</dbReference>
<keyword evidence="7 8" id="KW-0472">Membrane</keyword>
<reference evidence="10" key="1">
    <citation type="submission" date="2021-07" db="EMBL/GenBank/DDBJ databases">
        <title>Pseudohoeflea marina sp. nov. a polyhydroxyalcanoate-producing bacterium.</title>
        <authorList>
            <person name="Zheng W."/>
            <person name="Yu S."/>
            <person name="Huang Y."/>
        </authorList>
    </citation>
    <scope>NUCLEOTIDE SEQUENCE</scope>
    <source>
        <strain evidence="10">DP4N28-3</strain>
    </source>
</reference>
<feature type="transmembrane region" description="Helical" evidence="8">
    <location>
        <begin position="211"/>
        <end position="238"/>
    </location>
</feature>
<evidence type="ECO:0000313" key="11">
    <source>
        <dbReference type="Proteomes" id="UP001430804"/>
    </source>
</evidence>
<evidence type="ECO:0000256" key="4">
    <source>
        <dbReference type="ARBA" id="ARBA00022475"/>
    </source>
</evidence>
<feature type="transmembrane region" description="Helical" evidence="8">
    <location>
        <begin position="162"/>
        <end position="181"/>
    </location>
</feature>
<protein>
    <recommendedName>
        <fullName evidence="8">Bcr/CflA family efflux transporter</fullName>
    </recommendedName>
</protein>
<dbReference type="InterPro" id="IPR020846">
    <property type="entry name" value="MFS_dom"/>
</dbReference>
<keyword evidence="8" id="KW-0997">Cell inner membrane</keyword>
<feature type="transmembrane region" description="Helical" evidence="8">
    <location>
        <begin position="250"/>
        <end position="267"/>
    </location>
</feature>
<keyword evidence="6 8" id="KW-1133">Transmembrane helix</keyword>
<organism evidence="10 11">
    <name type="scientific">Pseudohoeflea coraliihabitans</name>
    <dbReference type="NCBI Taxonomy" id="2860393"/>
    <lineage>
        <taxon>Bacteria</taxon>
        <taxon>Pseudomonadati</taxon>
        <taxon>Pseudomonadota</taxon>
        <taxon>Alphaproteobacteria</taxon>
        <taxon>Hyphomicrobiales</taxon>
        <taxon>Rhizobiaceae</taxon>
        <taxon>Pseudohoeflea</taxon>
    </lineage>
</organism>
<dbReference type="EMBL" id="JAHWQX010000002">
    <property type="protein sequence ID" value="MBW3097331.1"/>
    <property type="molecule type" value="Genomic_DNA"/>
</dbReference>
<gene>
    <name evidence="10" type="ORF">KY465_08570</name>
</gene>
<keyword evidence="3 8" id="KW-0813">Transport</keyword>
<dbReference type="RefSeq" id="WP_219201251.1">
    <property type="nucleotide sequence ID" value="NZ_JAHWQX010000002.1"/>
</dbReference>
<evidence type="ECO:0000256" key="3">
    <source>
        <dbReference type="ARBA" id="ARBA00022448"/>
    </source>
</evidence>
<keyword evidence="4" id="KW-1003">Cell membrane</keyword>
<name>A0ABS6WN07_9HYPH</name>
<dbReference type="Proteomes" id="UP001430804">
    <property type="component" value="Unassembled WGS sequence"/>
</dbReference>
<comment type="similarity">
    <text evidence="2 8">Belongs to the major facilitator superfamily. Bcr/CmlA family.</text>
</comment>
<comment type="caution">
    <text evidence="8">Lacks conserved residue(s) required for the propagation of feature annotation.</text>
</comment>
<keyword evidence="11" id="KW-1185">Reference proteome</keyword>
<feature type="transmembrane region" description="Helical" evidence="8">
    <location>
        <begin position="99"/>
        <end position="120"/>
    </location>
</feature>
<dbReference type="CDD" id="cd17320">
    <property type="entry name" value="MFS_MdfA_MDR_like"/>
    <property type="match status" value="1"/>
</dbReference>
<evidence type="ECO:0000259" key="9">
    <source>
        <dbReference type="PROSITE" id="PS50850"/>
    </source>
</evidence>
<feature type="transmembrane region" description="Helical" evidence="8">
    <location>
        <begin position="334"/>
        <end position="363"/>
    </location>
</feature>
<feature type="transmembrane region" description="Helical" evidence="8">
    <location>
        <begin position="132"/>
        <end position="156"/>
    </location>
</feature>
<dbReference type="InterPro" id="IPR004812">
    <property type="entry name" value="Efflux_drug-R_Bcr/CmlA"/>
</dbReference>
<feature type="transmembrane region" description="Helical" evidence="8">
    <location>
        <begin position="279"/>
        <end position="298"/>
    </location>
</feature>
<keyword evidence="5 8" id="KW-0812">Transmembrane</keyword>
<dbReference type="PROSITE" id="PS50850">
    <property type="entry name" value="MFS"/>
    <property type="match status" value="1"/>
</dbReference>
<sequence>MTRSFLRSALVLGLLSCVGPITIDMYLPAMPAVGADLGASVQATQMTVTVFFLAFGLAQIVYGPLADMYGRLRPLTVGLVLFFIGSVGCVFAPDMPLFLASRLLQGLGAAAIMVIPRAIIRDMHTGVAATRLMALVMLVISVSPMLAPLAGSVILLFGSWRLIFVVLALAAILSILMTLFVQPETLPPEKRVPVRLRAIGVGTRQLASDPVFMGLTFVGGFGMASFFVFLASAPFVYIGHYDLSPTTMSLAFSINALGFFGASQFAAPLGERFGMTRMMLWAATGFLAFALLIVALVAAGFGALWLLILVLVLANACLGLVIPTSMVMALDDHGAIAGLASSLGGMLQMVIGGVMTIVVAPFFDGSPLPLVASIAVCAALCCAVMVATVVSGRRLTPAA</sequence>
<dbReference type="PANTHER" id="PTHR23502:SF132">
    <property type="entry name" value="POLYAMINE TRANSPORTER 2-RELATED"/>
    <property type="match status" value="1"/>
</dbReference>
<dbReference type="Pfam" id="PF07690">
    <property type="entry name" value="MFS_1"/>
    <property type="match status" value="1"/>
</dbReference>